<keyword evidence="4" id="KW-1185">Reference proteome</keyword>
<gene>
    <name evidence="3" type="ORF">SAMN06265222_11523</name>
</gene>
<feature type="compositionally biased region" description="Pro residues" evidence="1">
    <location>
        <begin position="128"/>
        <end position="165"/>
    </location>
</feature>
<evidence type="ECO:0000256" key="2">
    <source>
        <dbReference type="SAM" id="SignalP"/>
    </source>
</evidence>
<dbReference type="Proteomes" id="UP001158067">
    <property type="component" value="Unassembled WGS sequence"/>
</dbReference>
<organism evidence="3 4">
    <name type="scientific">Neorhodopirellula lusitana</name>
    <dbReference type="NCBI Taxonomy" id="445327"/>
    <lineage>
        <taxon>Bacteria</taxon>
        <taxon>Pseudomonadati</taxon>
        <taxon>Planctomycetota</taxon>
        <taxon>Planctomycetia</taxon>
        <taxon>Pirellulales</taxon>
        <taxon>Pirellulaceae</taxon>
        <taxon>Neorhodopirellula</taxon>
    </lineage>
</organism>
<evidence type="ECO:0000313" key="4">
    <source>
        <dbReference type="Proteomes" id="UP001158067"/>
    </source>
</evidence>
<dbReference type="EMBL" id="FXUG01000015">
    <property type="protein sequence ID" value="SMP72242.1"/>
    <property type="molecule type" value="Genomic_DNA"/>
</dbReference>
<comment type="caution">
    <text evidence="3">The sequence shown here is derived from an EMBL/GenBank/DDBJ whole genome shotgun (WGS) entry which is preliminary data.</text>
</comment>
<keyword evidence="2" id="KW-0732">Signal</keyword>
<feature type="region of interest" description="Disordered" evidence="1">
    <location>
        <begin position="220"/>
        <end position="246"/>
    </location>
</feature>
<accession>A0ABY1QJ52</accession>
<dbReference type="RefSeq" id="WP_283434560.1">
    <property type="nucleotide sequence ID" value="NZ_FXUG01000015.1"/>
</dbReference>
<feature type="compositionally biased region" description="Gly residues" evidence="1">
    <location>
        <begin position="91"/>
        <end position="111"/>
    </location>
</feature>
<evidence type="ECO:0000313" key="3">
    <source>
        <dbReference type="EMBL" id="SMP72242.1"/>
    </source>
</evidence>
<sequence>MKRKLLLTCVAVFASGFTMLAIAQEPRGGGPVGRPKPGEILPEFLRQSLNLTDRQSKQLSSLQTMVDGRLEKLLTDEQRQQLESAQPPGGGPEGPGGAGRPDGVGGPGDAGGLSSSSPYADEEAGPPANGPPEGGPPGGGPPPGQGRPGFGPPGGGPPGGGPPRGGPGGGGRGPGGPPQPGEILPSFVKESLNLTIKQTRQLEALQRTVTKRLTSILTLQQQQQLMRGGPQTEQGSREGGPSGRPQ</sequence>
<evidence type="ECO:0000256" key="1">
    <source>
        <dbReference type="SAM" id="MobiDB-lite"/>
    </source>
</evidence>
<feature type="region of interest" description="Disordered" evidence="1">
    <location>
        <begin position="70"/>
        <end position="187"/>
    </location>
</feature>
<feature type="compositionally biased region" description="Basic and acidic residues" evidence="1">
    <location>
        <begin position="70"/>
        <end position="80"/>
    </location>
</feature>
<reference evidence="3 4" key="1">
    <citation type="submission" date="2017-05" db="EMBL/GenBank/DDBJ databases">
        <authorList>
            <person name="Varghese N."/>
            <person name="Submissions S."/>
        </authorList>
    </citation>
    <scope>NUCLEOTIDE SEQUENCE [LARGE SCALE GENOMIC DNA]</scope>
    <source>
        <strain evidence="3 4">DSM 25457</strain>
    </source>
</reference>
<evidence type="ECO:0008006" key="5">
    <source>
        <dbReference type="Google" id="ProtNLM"/>
    </source>
</evidence>
<proteinExistence type="predicted"/>
<protein>
    <recommendedName>
        <fullName evidence="5">Periplasmic heavy metal sensor</fullName>
    </recommendedName>
</protein>
<name>A0ABY1QJ52_9BACT</name>
<feature type="signal peptide" evidence="2">
    <location>
        <begin position="1"/>
        <end position="23"/>
    </location>
</feature>
<feature type="chain" id="PRO_5046131538" description="Periplasmic heavy metal sensor" evidence="2">
    <location>
        <begin position="24"/>
        <end position="246"/>
    </location>
</feature>
<feature type="compositionally biased region" description="Gly residues" evidence="1">
    <location>
        <begin position="237"/>
        <end position="246"/>
    </location>
</feature>